<keyword evidence="1" id="KW-0442">Lipid degradation</keyword>
<dbReference type="PIRSF" id="PIRSF037442">
    <property type="entry name" value="UCP037442_abhydr"/>
    <property type="match status" value="1"/>
</dbReference>
<dbReference type="Pfam" id="PF00561">
    <property type="entry name" value="Abhydrolase_1"/>
    <property type="match status" value="1"/>
</dbReference>
<evidence type="ECO:0000256" key="2">
    <source>
        <dbReference type="ARBA" id="ARBA00023098"/>
    </source>
</evidence>
<name>A0A009IIQ5_ACIB9</name>
<dbReference type="SUPFAM" id="SSF53474">
    <property type="entry name" value="alpha/beta-Hydrolases"/>
    <property type="match status" value="1"/>
</dbReference>
<dbReference type="GO" id="GO:0016787">
    <property type="term" value="F:hydrolase activity"/>
    <property type="evidence" value="ECO:0007669"/>
    <property type="project" value="UniProtKB-KW"/>
</dbReference>
<dbReference type="EMBL" id="JEWH01000047">
    <property type="protein sequence ID" value="EXB04519.1"/>
    <property type="molecule type" value="Genomic_DNA"/>
</dbReference>
<dbReference type="InterPro" id="IPR000073">
    <property type="entry name" value="AB_hydrolase_1"/>
</dbReference>
<evidence type="ECO:0000313" key="5">
    <source>
        <dbReference type="Proteomes" id="UP000020595"/>
    </source>
</evidence>
<dbReference type="Proteomes" id="UP000020595">
    <property type="component" value="Unassembled WGS sequence"/>
</dbReference>
<feature type="domain" description="AB hydrolase-1" evidence="3">
    <location>
        <begin position="32"/>
        <end position="137"/>
    </location>
</feature>
<evidence type="ECO:0000259" key="3">
    <source>
        <dbReference type="Pfam" id="PF00561"/>
    </source>
</evidence>
<evidence type="ECO:0000313" key="4">
    <source>
        <dbReference type="EMBL" id="EXB04519.1"/>
    </source>
</evidence>
<protein>
    <submittedName>
        <fullName evidence="4">Dienelactone hydrolase family protein</fullName>
    </submittedName>
</protein>
<accession>A0A009IIQ5</accession>
<keyword evidence="2" id="KW-0443">Lipid metabolism</keyword>
<dbReference type="RefSeq" id="WP_032051517.1">
    <property type="nucleotide sequence ID" value="NZ_JEWH01000047.1"/>
</dbReference>
<dbReference type="PANTHER" id="PTHR11005">
    <property type="entry name" value="LYSOSOMAL ACID LIPASE-RELATED"/>
    <property type="match status" value="1"/>
</dbReference>
<gene>
    <name evidence="4" type="ORF">J512_3062</name>
</gene>
<dbReference type="PATRIC" id="fig|1310613.3.peg.2943"/>
<proteinExistence type="predicted"/>
<organism evidence="4 5">
    <name type="scientific">Acinetobacter baumannii (strain 1295743)</name>
    <dbReference type="NCBI Taxonomy" id="1310613"/>
    <lineage>
        <taxon>Bacteria</taxon>
        <taxon>Pseudomonadati</taxon>
        <taxon>Pseudomonadota</taxon>
        <taxon>Gammaproteobacteria</taxon>
        <taxon>Moraxellales</taxon>
        <taxon>Moraxellaceae</taxon>
        <taxon>Acinetobacter</taxon>
        <taxon>Acinetobacter calcoaceticus/baumannii complex</taxon>
    </lineage>
</organism>
<dbReference type="AlphaFoldDB" id="A0A009IIQ5"/>
<reference evidence="4 5" key="1">
    <citation type="submission" date="2014-02" db="EMBL/GenBank/DDBJ databases">
        <title>Comparative genomics and transcriptomics to identify genetic mechanisms underlying the emergence of carbapenem resistant Acinetobacter baumannii (CRAb).</title>
        <authorList>
            <person name="Harris A.D."/>
            <person name="Johnson K.J."/>
            <person name="George J."/>
            <person name="Shefchek K."/>
            <person name="Daugherty S.C."/>
            <person name="Parankush S."/>
            <person name="Sadzewicz L."/>
            <person name="Tallon L."/>
            <person name="Sengamalay N."/>
            <person name="Hazen T.H."/>
            <person name="Rasko D.A."/>
        </authorList>
    </citation>
    <scope>NUCLEOTIDE SEQUENCE [LARGE SCALE GENOMIC DNA]</scope>
    <source>
        <strain evidence="4 5">1295743</strain>
    </source>
</reference>
<dbReference type="InterPro" id="IPR017208">
    <property type="entry name" value="UCP037442_abhydr"/>
</dbReference>
<comment type="caution">
    <text evidence="4">The sequence shown here is derived from an EMBL/GenBank/DDBJ whole genome shotgun (WGS) entry which is preliminary data.</text>
</comment>
<dbReference type="GO" id="GO:0016042">
    <property type="term" value="P:lipid catabolic process"/>
    <property type="evidence" value="ECO:0007669"/>
    <property type="project" value="UniProtKB-KW"/>
</dbReference>
<dbReference type="InterPro" id="IPR029058">
    <property type="entry name" value="AB_hydrolase_fold"/>
</dbReference>
<evidence type="ECO:0000256" key="1">
    <source>
        <dbReference type="ARBA" id="ARBA00022963"/>
    </source>
</evidence>
<dbReference type="Gene3D" id="3.40.50.1820">
    <property type="entry name" value="alpha/beta hydrolase"/>
    <property type="match status" value="1"/>
</dbReference>
<sequence>MDKTFESFWITCKDGYQLAAQFYPAQEKKAEYPILICPATGITKNFYHSFATWLSQQGYDVLSFDFRGIGESLHGALKQSTASITDWGTLDIPAAIDALLIKTKANQVILIGHSAGGQLLGVVPNYNKVAKVITVAGSTGHIKGLKGKTKVLAPVMFNLIFPISSIVKGYGATQFIGMGENLPKKVAQQWREFCSRPGYVKNTIGKTIFHDFHSDIKCPLTAIWADDDEIATKRNVQELLSLYPNANKKMIELSPKDLGYKSIGHMLLFKKSHQKLWSILEQEIKH</sequence>
<keyword evidence="4" id="KW-0378">Hydrolase</keyword>